<dbReference type="PIRSF" id="PIRSF016578">
    <property type="entry name" value="HsaA"/>
    <property type="match status" value="1"/>
</dbReference>
<dbReference type="InterPro" id="IPR006091">
    <property type="entry name" value="Acyl-CoA_Oxase/DH_mid-dom"/>
</dbReference>
<dbReference type="InterPro" id="IPR009100">
    <property type="entry name" value="AcylCoA_DH/oxidase_NM_dom_sf"/>
</dbReference>
<dbReference type="PROSITE" id="PS00072">
    <property type="entry name" value="ACYL_COA_DH_1"/>
    <property type="match status" value="1"/>
</dbReference>
<name>A0ABV9E0N9_9ACTN</name>
<dbReference type="InterPro" id="IPR036250">
    <property type="entry name" value="AcylCo_DH-like_C"/>
</dbReference>
<dbReference type="Pfam" id="PF02771">
    <property type="entry name" value="Acyl-CoA_dh_N"/>
    <property type="match status" value="1"/>
</dbReference>
<dbReference type="PROSITE" id="PS00073">
    <property type="entry name" value="ACYL_COA_DH_2"/>
    <property type="match status" value="1"/>
</dbReference>
<feature type="domain" description="Acyl-CoA oxidase/dehydrogenase middle" evidence="7">
    <location>
        <begin position="124"/>
        <end position="220"/>
    </location>
</feature>
<accession>A0ABV9E0N9</accession>
<evidence type="ECO:0000313" key="10">
    <source>
        <dbReference type="Proteomes" id="UP001595923"/>
    </source>
</evidence>
<evidence type="ECO:0000259" key="8">
    <source>
        <dbReference type="Pfam" id="PF02771"/>
    </source>
</evidence>
<dbReference type="PANTHER" id="PTHR43884">
    <property type="entry name" value="ACYL-COA DEHYDROGENASE"/>
    <property type="match status" value="1"/>
</dbReference>
<dbReference type="Pfam" id="PF02770">
    <property type="entry name" value="Acyl-CoA_dh_M"/>
    <property type="match status" value="1"/>
</dbReference>
<dbReference type="Gene3D" id="1.20.140.10">
    <property type="entry name" value="Butyryl-CoA Dehydrogenase, subunit A, domain 3"/>
    <property type="match status" value="1"/>
</dbReference>
<dbReference type="SUPFAM" id="SSF47203">
    <property type="entry name" value="Acyl-CoA dehydrogenase C-terminal domain-like"/>
    <property type="match status" value="1"/>
</dbReference>
<evidence type="ECO:0000256" key="3">
    <source>
        <dbReference type="ARBA" id="ARBA00022630"/>
    </source>
</evidence>
<evidence type="ECO:0000259" key="7">
    <source>
        <dbReference type="Pfam" id="PF02770"/>
    </source>
</evidence>
<keyword evidence="5" id="KW-0560">Oxidoreductase</keyword>
<evidence type="ECO:0000259" key="6">
    <source>
        <dbReference type="Pfam" id="PF00441"/>
    </source>
</evidence>
<reference evidence="10" key="1">
    <citation type="journal article" date="2019" name="Int. J. Syst. Evol. Microbiol.">
        <title>The Global Catalogue of Microorganisms (GCM) 10K type strain sequencing project: providing services to taxonomists for standard genome sequencing and annotation.</title>
        <authorList>
            <consortium name="The Broad Institute Genomics Platform"/>
            <consortium name="The Broad Institute Genome Sequencing Center for Infectious Disease"/>
            <person name="Wu L."/>
            <person name="Ma J."/>
        </authorList>
    </citation>
    <scope>NUCLEOTIDE SEQUENCE [LARGE SCALE GENOMIC DNA]</scope>
    <source>
        <strain evidence="10">XZYJ18</strain>
    </source>
</reference>
<dbReference type="PANTHER" id="PTHR43884:SF12">
    <property type="entry name" value="ISOVALERYL-COA DEHYDROGENASE, MITOCHONDRIAL-RELATED"/>
    <property type="match status" value="1"/>
</dbReference>
<comment type="similarity">
    <text evidence="2 5">Belongs to the acyl-CoA dehydrogenase family.</text>
</comment>
<dbReference type="Proteomes" id="UP001595923">
    <property type="component" value="Unassembled WGS sequence"/>
</dbReference>
<dbReference type="InterPro" id="IPR046373">
    <property type="entry name" value="Acyl-CoA_Oxase/DH_mid-dom_sf"/>
</dbReference>
<evidence type="ECO:0000256" key="1">
    <source>
        <dbReference type="ARBA" id="ARBA00001974"/>
    </source>
</evidence>
<proteinExistence type="inferred from homology"/>
<organism evidence="9 10">
    <name type="scientific">Nocardiopsis mangrovi</name>
    <dbReference type="NCBI Taxonomy" id="1179818"/>
    <lineage>
        <taxon>Bacteria</taxon>
        <taxon>Bacillati</taxon>
        <taxon>Actinomycetota</taxon>
        <taxon>Actinomycetes</taxon>
        <taxon>Streptosporangiales</taxon>
        <taxon>Nocardiopsidaceae</taxon>
        <taxon>Nocardiopsis</taxon>
    </lineage>
</organism>
<evidence type="ECO:0000256" key="2">
    <source>
        <dbReference type="ARBA" id="ARBA00009347"/>
    </source>
</evidence>
<feature type="domain" description="Acyl-CoA dehydrogenase/oxidase N-terminal" evidence="8">
    <location>
        <begin position="9"/>
        <end position="120"/>
    </location>
</feature>
<dbReference type="Pfam" id="PF00441">
    <property type="entry name" value="Acyl-CoA_dh_1"/>
    <property type="match status" value="1"/>
</dbReference>
<keyword evidence="3 5" id="KW-0285">Flavoprotein</keyword>
<dbReference type="SUPFAM" id="SSF56645">
    <property type="entry name" value="Acyl-CoA dehydrogenase NM domain-like"/>
    <property type="match status" value="1"/>
</dbReference>
<dbReference type="InterPro" id="IPR009075">
    <property type="entry name" value="AcylCo_DH/oxidase_C"/>
</dbReference>
<dbReference type="InterPro" id="IPR013786">
    <property type="entry name" value="AcylCoA_DH/ox_N"/>
</dbReference>
<dbReference type="EMBL" id="JBHSFQ010000026">
    <property type="protein sequence ID" value="MFC4564622.1"/>
    <property type="molecule type" value="Genomic_DNA"/>
</dbReference>
<dbReference type="Gene3D" id="1.10.540.10">
    <property type="entry name" value="Acyl-CoA dehydrogenase/oxidase, N-terminal domain"/>
    <property type="match status" value="1"/>
</dbReference>
<evidence type="ECO:0000313" key="9">
    <source>
        <dbReference type="EMBL" id="MFC4564622.1"/>
    </source>
</evidence>
<keyword evidence="10" id="KW-1185">Reference proteome</keyword>
<dbReference type="InterPro" id="IPR037069">
    <property type="entry name" value="AcylCoA_DH/ox_N_sf"/>
</dbReference>
<feature type="domain" description="Acyl-CoA dehydrogenase/oxidase C-terminal" evidence="6">
    <location>
        <begin position="230"/>
        <end position="378"/>
    </location>
</feature>
<dbReference type="RefSeq" id="WP_378577901.1">
    <property type="nucleotide sequence ID" value="NZ_JBHSFQ010000026.1"/>
</dbReference>
<evidence type="ECO:0000256" key="4">
    <source>
        <dbReference type="ARBA" id="ARBA00022827"/>
    </source>
</evidence>
<comment type="caution">
    <text evidence="9">The sequence shown here is derived from an EMBL/GenBank/DDBJ whole genome shotgun (WGS) entry which is preliminary data.</text>
</comment>
<comment type="cofactor">
    <cofactor evidence="1 5">
        <name>FAD</name>
        <dbReference type="ChEBI" id="CHEBI:57692"/>
    </cofactor>
</comment>
<sequence length="390" mass="40200">MAVERTLPTDEAAELLGLVRDIAAKELAPRAAADEEAARFPRDLFALLGRSGLLGLPYPVRYGGGGQPYEVYLQAVEELAGAWLAVGLGLSVHTLSCFPLAEYGDDAQRAAYLPALLGGELLGAYCLSEAASGSDAASLATTARPDGAGHRIDGAKSWITHGGAADFYTVFARTGGPGSGGRGISCFHVPAAAEGISADPPERKMGMAASPTAVVRFSGVRTDTRVGEAGQGFPIALAALDSGRLGIAACAVGVAQAALDLAVAYSRERAQFGAPIGDFQGVGFLLADMATATAAARELYLAAARLRDSGRPYGAQAAMAKLFATDTAMKVTTDAVQVLGGSGYTRDFPAERLMREAKVLQIVEGTNQIQRMVIARGLARGADPVAGRAR</sequence>
<gene>
    <name evidence="9" type="ORF">ACFO4E_22420</name>
</gene>
<protein>
    <submittedName>
        <fullName evidence="9">Acyl-CoA dehydrogenase family protein</fullName>
    </submittedName>
</protein>
<dbReference type="Gene3D" id="2.40.110.10">
    <property type="entry name" value="Butyryl-CoA Dehydrogenase, subunit A, domain 2"/>
    <property type="match status" value="1"/>
</dbReference>
<dbReference type="InterPro" id="IPR006089">
    <property type="entry name" value="Acyl-CoA_DH_CS"/>
</dbReference>
<evidence type="ECO:0000256" key="5">
    <source>
        <dbReference type="RuleBase" id="RU362125"/>
    </source>
</evidence>
<keyword evidence="4 5" id="KW-0274">FAD</keyword>